<protein>
    <recommendedName>
        <fullName evidence="7">DNA 3'-5' helicase</fullName>
        <ecNumber evidence="7">5.6.2.4</ecNumber>
    </recommendedName>
</protein>
<comment type="catalytic activity">
    <reaction evidence="6">
        <text>Couples ATP hydrolysis with the unwinding of duplex DNA by translocating in the 3'-5' direction.</text>
        <dbReference type="EC" id="5.6.2.4"/>
    </reaction>
</comment>
<feature type="domain" description="Helicase C-terminal" evidence="9">
    <location>
        <begin position="207"/>
        <end position="366"/>
    </location>
</feature>
<evidence type="ECO:0000259" key="8">
    <source>
        <dbReference type="PROSITE" id="PS51192"/>
    </source>
</evidence>
<dbReference type="GO" id="GO:0005524">
    <property type="term" value="F:ATP binding"/>
    <property type="evidence" value="ECO:0007669"/>
    <property type="project" value="UniProtKB-KW"/>
</dbReference>
<evidence type="ECO:0000313" key="10">
    <source>
        <dbReference type="EMBL" id="KAF1800338.1"/>
    </source>
</evidence>
<evidence type="ECO:0000256" key="6">
    <source>
        <dbReference type="ARBA" id="ARBA00034617"/>
    </source>
</evidence>
<evidence type="ECO:0000256" key="7">
    <source>
        <dbReference type="ARBA" id="ARBA00034808"/>
    </source>
</evidence>
<evidence type="ECO:0000256" key="1">
    <source>
        <dbReference type="ARBA" id="ARBA00005446"/>
    </source>
</evidence>
<dbReference type="EMBL" id="JAAECE010000006">
    <property type="protein sequence ID" value="KAF1800338.1"/>
    <property type="molecule type" value="Genomic_DNA"/>
</dbReference>
<dbReference type="InterPro" id="IPR001650">
    <property type="entry name" value="Helicase_C-like"/>
</dbReference>
<evidence type="ECO:0000259" key="9">
    <source>
        <dbReference type="PROSITE" id="PS51194"/>
    </source>
</evidence>
<proteinExistence type="inferred from homology"/>
<dbReference type="GO" id="GO:0005694">
    <property type="term" value="C:chromosome"/>
    <property type="evidence" value="ECO:0007669"/>
    <property type="project" value="TreeGrafter"/>
</dbReference>
<dbReference type="GO" id="GO:0043138">
    <property type="term" value="F:3'-5' DNA helicase activity"/>
    <property type="evidence" value="ECO:0007669"/>
    <property type="project" value="UniProtKB-EC"/>
</dbReference>
<dbReference type="Pfam" id="PF00271">
    <property type="entry name" value="Helicase_C"/>
    <property type="match status" value="1"/>
</dbReference>
<dbReference type="InterPro" id="IPR027417">
    <property type="entry name" value="P-loop_NTPase"/>
</dbReference>
<evidence type="ECO:0000256" key="5">
    <source>
        <dbReference type="ARBA" id="ARBA00023235"/>
    </source>
</evidence>
<dbReference type="SMART" id="SM00487">
    <property type="entry name" value="DEXDc"/>
    <property type="match status" value="1"/>
</dbReference>
<dbReference type="EC" id="5.6.2.4" evidence="7"/>
<dbReference type="InterPro" id="IPR014001">
    <property type="entry name" value="Helicase_ATP-bd"/>
</dbReference>
<dbReference type="PANTHER" id="PTHR13710:SF105">
    <property type="entry name" value="ATP-DEPENDENT DNA HELICASE Q1"/>
    <property type="match status" value="1"/>
</dbReference>
<feature type="domain" description="Helicase ATP-binding" evidence="8">
    <location>
        <begin position="1"/>
        <end position="176"/>
    </location>
</feature>
<dbReference type="GO" id="GO:0003677">
    <property type="term" value="F:DNA binding"/>
    <property type="evidence" value="ECO:0007669"/>
    <property type="project" value="UniProtKB-KW"/>
</dbReference>
<organism evidence="10 12">
    <name type="scientific">Mucor circinelloides f. lusitanicus</name>
    <name type="common">Mucor racemosus var. lusitanicus</name>
    <dbReference type="NCBI Taxonomy" id="29924"/>
    <lineage>
        <taxon>Eukaryota</taxon>
        <taxon>Fungi</taxon>
        <taxon>Fungi incertae sedis</taxon>
        <taxon>Mucoromycota</taxon>
        <taxon>Mucoromycotina</taxon>
        <taxon>Mucoromycetes</taxon>
        <taxon>Mucorales</taxon>
        <taxon>Mucorineae</taxon>
        <taxon>Mucoraceae</taxon>
        <taxon>Mucor</taxon>
    </lineage>
</organism>
<evidence type="ECO:0000256" key="2">
    <source>
        <dbReference type="ARBA" id="ARBA00022741"/>
    </source>
</evidence>
<dbReference type="Proteomes" id="UP000469890">
    <property type="component" value="Unassembled WGS sequence"/>
</dbReference>
<dbReference type="SUPFAM" id="SSF52540">
    <property type="entry name" value="P-loop containing nucleoside triphosphate hydrolases"/>
    <property type="match status" value="1"/>
</dbReference>
<dbReference type="GO" id="GO:0000724">
    <property type="term" value="P:double-strand break repair via homologous recombination"/>
    <property type="evidence" value="ECO:0007669"/>
    <property type="project" value="TreeGrafter"/>
</dbReference>
<dbReference type="GO" id="GO:0016787">
    <property type="term" value="F:hydrolase activity"/>
    <property type="evidence" value="ECO:0007669"/>
    <property type="project" value="UniProtKB-KW"/>
</dbReference>
<dbReference type="Gene3D" id="3.40.50.300">
    <property type="entry name" value="P-loop containing nucleotide triphosphate hydrolases"/>
    <property type="match status" value="2"/>
</dbReference>
<keyword evidence="2" id="KW-0547">Nucleotide-binding</keyword>
<evidence type="ECO:0000256" key="4">
    <source>
        <dbReference type="ARBA" id="ARBA00023125"/>
    </source>
</evidence>
<dbReference type="AlphaFoldDB" id="A0A8H4BEY1"/>
<gene>
    <name evidence="11" type="ORF">FB192DRAFT_1274757</name>
    <name evidence="10" type="ORF">FB192DRAFT_1286255</name>
</gene>
<evidence type="ECO:0000313" key="12">
    <source>
        <dbReference type="Proteomes" id="UP000469890"/>
    </source>
</evidence>
<keyword evidence="10" id="KW-0378">Hydrolase</keyword>
<sequence>MVLKRESDVLAVLATGQGKSLLFFLAAFIEKQQGRTTVVVSPLVALMADMKARCNMHGLTYDTWREISVLILTTLCITTDARSTLTRVDILFVAVEHCSNIDLLCHLRALSQHGDRLARIVFDEAHLAITWNDWRPEMHNLHTLRTQRVPILLLTATLPPKLEQELKIAFGSNFTTVRQASTTRPELQYKVTKKEKTSEMREELFSAIEALITDNNGHAAIIIFFLETRTAERFQEEIQETRSSTQVLVYHGQMTPEARTANQTAFMRETDGVMIMCCTSAFAMGVDKADINAVIHYGICDSIMEYVQGAGRAKRNPDAFIAPGQCILLTSDEQMEDLRQFRLRGQHGKAKISKEQQLDEMIHYVNVSKQRIQIFYTI</sequence>
<dbReference type="SMART" id="SM00490">
    <property type="entry name" value="HELICc"/>
    <property type="match status" value="1"/>
</dbReference>
<reference evidence="10 12" key="1">
    <citation type="submission" date="2019-09" db="EMBL/GenBank/DDBJ databases">
        <authorList>
            <consortium name="DOE Joint Genome Institute"/>
            <person name="Mondo S.J."/>
            <person name="Navarro-Mendoza M.I."/>
            <person name="Perez-Arques C."/>
            <person name="Panchal S."/>
            <person name="Nicolas F.E."/>
            <person name="Ganguly P."/>
            <person name="Pangilinan J."/>
            <person name="Grigoriev I."/>
            <person name="Heitman J."/>
            <person name="Sanya K."/>
            <person name="Garre V."/>
        </authorList>
    </citation>
    <scope>NUCLEOTIDE SEQUENCE [LARGE SCALE GENOMIC DNA]</scope>
    <source>
        <strain evidence="10 12">MU402</strain>
    </source>
</reference>
<dbReference type="GO" id="GO:0009378">
    <property type="term" value="F:four-way junction helicase activity"/>
    <property type="evidence" value="ECO:0007669"/>
    <property type="project" value="TreeGrafter"/>
</dbReference>
<dbReference type="PROSITE" id="PS51192">
    <property type="entry name" value="HELICASE_ATP_BIND_1"/>
    <property type="match status" value="1"/>
</dbReference>
<dbReference type="GO" id="GO:0005737">
    <property type="term" value="C:cytoplasm"/>
    <property type="evidence" value="ECO:0007669"/>
    <property type="project" value="TreeGrafter"/>
</dbReference>
<keyword evidence="3" id="KW-0067">ATP-binding</keyword>
<dbReference type="EMBL" id="JAAECE010000002">
    <property type="protein sequence ID" value="KAF1805993.1"/>
    <property type="molecule type" value="Genomic_DNA"/>
</dbReference>
<comment type="caution">
    <text evidence="10">The sequence shown here is derived from an EMBL/GenBank/DDBJ whole genome shotgun (WGS) entry which is preliminary data.</text>
</comment>
<keyword evidence="5" id="KW-0413">Isomerase</keyword>
<comment type="similarity">
    <text evidence="1">Belongs to the helicase family. RecQ subfamily.</text>
</comment>
<dbReference type="InterPro" id="IPR011545">
    <property type="entry name" value="DEAD/DEAH_box_helicase_dom"/>
</dbReference>
<evidence type="ECO:0000313" key="11">
    <source>
        <dbReference type="EMBL" id="KAF1805993.1"/>
    </source>
</evidence>
<dbReference type="Pfam" id="PF00270">
    <property type="entry name" value="DEAD"/>
    <property type="match status" value="1"/>
</dbReference>
<evidence type="ECO:0000256" key="3">
    <source>
        <dbReference type="ARBA" id="ARBA00022840"/>
    </source>
</evidence>
<accession>A0A8H4BEY1</accession>
<dbReference type="PROSITE" id="PS51194">
    <property type="entry name" value="HELICASE_CTER"/>
    <property type="match status" value="1"/>
</dbReference>
<name>A0A8H4BEY1_MUCCL</name>
<dbReference type="PANTHER" id="PTHR13710">
    <property type="entry name" value="DNA HELICASE RECQ FAMILY MEMBER"/>
    <property type="match status" value="1"/>
</dbReference>
<keyword evidence="4" id="KW-0238">DNA-binding</keyword>